<evidence type="ECO:0000313" key="6">
    <source>
        <dbReference type="Proteomes" id="UP000215137"/>
    </source>
</evidence>
<dbReference type="InterPro" id="IPR036388">
    <property type="entry name" value="WH-like_DNA-bd_sf"/>
</dbReference>
<name>A0A248TM86_9BACI</name>
<dbReference type="Gene3D" id="1.10.10.10">
    <property type="entry name" value="Winged helix-like DNA-binding domain superfamily/Winged helix DNA-binding domain"/>
    <property type="match status" value="1"/>
</dbReference>
<dbReference type="InterPro" id="IPR050679">
    <property type="entry name" value="Bact_HTH_transcr_reg"/>
</dbReference>
<evidence type="ECO:0000256" key="1">
    <source>
        <dbReference type="ARBA" id="ARBA00023015"/>
    </source>
</evidence>
<dbReference type="AlphaFoldDB" id="A0A248TM86"/>
<dbReference type="SMART" id="SM00866">
    <property type="entry name" value="UTRA"/>
    <property type="match status" value="1"/>
</dbReference>
<dbReference type="SMART" id="SM00345">
    <property type="entry name" value="HTH_GNTR"/>
    <property type="match status" value="1"/>
</dbReference>
<proteinExistence type="predicted"/>
<dbReference type="InterPro" id="IPR028978">
    <property type="entry name" value="Chorismate_lyase_/UTRA_dom_sf"/>
</dbReference>
<keyword evidence="1" id="KW-0805">Transcription regulation</keyword>
<reference evidence="5 6" key="1">
    <citation type="submission" date="2017-08" db="EMBL/GenBank/DDBJ databases">
        <title>Complete Genome Sequence of Bacillus kochii Oregon-R-modENCODE STRAIN BDGP4, isolated from Drosophila melanogaster gut.</title>
        <authorList>
            <person name="Wan K.H."/>
            <person name="Yu C."/>
            <person name="Park S."/>
            <person name="Hammonds A.S."/>
            <person name="Booth B.W."/>
            <person name="Celniker S.E."/>
        </authorList>
    </citation>
    <scope>NUCLEOTIDE SEQUENCE [LARGE SCALE GENOMIC DNA]</scope>
    <source>
        <strain evidence="5 6">BDGP4</strain>
    </source>
</reference>
<dbReference type="PRINTS" id="PR00035">
    <property type="entry name" value="HTHGNTR"/>
</dbReference>
<dbReference type="GO" id="GO:0003677">
    <property type="term" value="F:DNA binding"/>
    <property type="evidence" value="ECO:0007669"/>
    <property type="project" value="UniProtKB-KW"/>
</dbReference>
<keyword evidence="6" id="KW-1185">Reference proteome</keyword>
<dbReference type="Gene3D" id="3.40.1410.10">
    <property type="entry name" value="Chorismate lyase-like"/>
    <property type="match status" value="1"/>
</dbReference>
<dbReference type="InterPro" id="IPR011663">
    <property type="entry name" value="UTRA"/>
</dbReference>
<dbReference type="SUPFAM" id="SSF64288">
    <property type="entry name" value="Chorismate lyase-like"/>
    <property type="match status" value="1"/>
</dbReference>
<feature type="domain" description="HTH gntR-type" evidence="4">
    <location>
        <begin position="10"/>
        <end position="78"/>
    </location>
</feature>
<dbReference type="OrthoDB" id="457376at2"/>
<evidence type="ECO:0000259" key="4">
    <source>
        <dbReference type="PROSITE" id="PS50949"/>
    </source>
</evidence>
<dbReference type="InterPro" id="IPR036390">
    <property type="entry name" value="WH_DNA-bd_sf"/>
</dbReference>
<evidence type="ECO:0000313" key="5">
    <source>
        <dbReference type="EMBL" id="ASV69324.1"/>
    </source>
</evidence>
<dbReference type="GO" id="GO:0045892">
    <property type="term" value="P:negative regulation of DNA-templated transcription"/>
    <property type="evidence" value="ECO:0007669"/>
    <property type="project" value="TreeGrafter"/>
</dbReference>
<dbReference type="Proteomes" id="UP000215137">
    <property type="component" value="Chromosome"/>
</dbReference>
<dbReference type="EMBL" id="CP022983">
    <property type="protein sequence ID" value="ASV69324.1"/>
    <property type="molecule type" value="Genomic_DNA"/>
</dbReference>
<dbReference type="PANTHER" id="PTHR44846:SF1">
    <property type="entry name" value="MANNOSYL-D-GLYCERATE TRANSPORT_METABOLISM SYSTEM REPRESSOR MNGR-RELATED"/>
    <property type="match status" value="1"/>
</dbReference>
<dbReference type="Pfam" id="PF07702">
    <property type="entry name" value="UTRA"/>
    <property type="match status" value="1"/>
</dbReference>
<dbReference type="PANTHER" id="PTHR44846">
    <property type="entry name" value="MANNOSYL-D-GLYCERATE TRANSPORT/METABOLISM SYSTEM REPRESSOR MNGR-RELATED"/>
    <property type="match status" value="1"/>
</dbReference>
<dbReference type="InterPro" id="IPR000524">
    <property type="entry name" value="Tscrpt_reg_HTH_GntR"/>
</dbReference>
<organism evidence="5 6">
    <name type="scientific">Cytobacillus kochii</name>
    <dbReference type="NCBI Taxonomy" id="859143"/>
    <lineage>
        <taxon>Bacteria</taxon>
        <taxon>Bacillati</taxon>
        <taxon>Bacillota</taxon>
        <taxon>Bacilli</taxon>
        <taxon>Bacillales</taxon>
        <taxon>Bacillaceae</taxon>
        <taxon>Cytobacillus</taxon>
    </lineage>
</organism>
<evidence type="ECO:0000256" key="2">
    <source>
        <dbReference type="ARBA" id="ARBA00023125"/>
    </source>
</evidence>
<keyword evidence="3" id="KW-0804">Transcription</keyword>
<gene>
    <name evidence="5" type="ORF">CKF48_19620</name>
</gene>
<evidence type="ECO:0000256" key="3">
    <source>
        <dbReference type="ARBA" id="ARBA00023163"/>
    </source>
</evidence>
<dbReference type="KEGG" id="bko:CKF48_19620"/>
<keyword evidence="2" id="KW-0238">DNA-binding</keyword>
<dbReference type="FunFam" id="1.10.10.10:FF:000079">
    <property type="entry name" value="GntR family transcriptional regulator"/>
    <property type="match status" value="1"/>
</dbReference>
<dbReference type="SUPFAM" id="SSF46785">
    <property type="entry name" value="Winged helix' DNA-binding domain"/>
    <property type="match status" value="1"/>
</dbReference>
<accession>A0A248TM86</accession>
<dbReference type="GO" id="GO:0003700">
    <property type="term" value="F:DNA-binding transcription factor activity"/>
    <property type="evidence" value="ECO:0007669"/>
    <property type="project" value="InterPro"/>
</dbReference>
<dbReference type="PROSITE" id="PS50949">
    <property type="entry name" value="HTH_GNTR"/>
    <property type="match status" value="1"/>
</dbReference>
<sequence length="269" mass="31168">MMTINRESYIPLYKQIAQDLQRKIENNIFEPGQRLPSEHELTEEYGVSRLTVRKSIKLLLEEDLIIIQQGKGMYVKFPIIQTDIMNDVLDVQNFRGFYETLTGQGLNVKIKLVKYGEEEIPKNIAEALECSMDTKIRTIYRIFYLKDMPIAFNITYLSPELVFTEKMIDEVEHQPLSTLLKTSQDNSLLGLEEIRCSIGVRPVSKEIANRLNVPNNQPLMTLSRVFYYKDASPLVAGLMYLNTDCYQFTIRSNSKDNNDKPTLEMLSIY</sequence>
<dbReference type="CDD" id="cd07377">
    <property type="entry name" value="WHTH_GntR"/>
    <property type="match status" value="1"/>
</dbReference>
<protein>
    <recommendedName>
        <fullName evidence="4">HTH gntR-type domain-containing protein</fullName>
    </recommendedName>
</protein>
<dbReference type="Pfam" id="PF00392">
    <property type="entry name" value="GntR"/>
    <property type="match status" value="1"/>
</dbReference>